<feature type="region of interest" description="Disordered" evidence="9">
    <location>
        <begin position="607"/>
        <end position="670"/>
    </location>
</feature>
<dbReference type="GO" id="GO:0051642">
    <property type="term" value="P:centrosome localization"/>
    <property type="evidence" value="ECO:0007669"/>
    <property type="project" value="TreeGrafter"/>
</dbReference>
<dbReference type="GO" id="GO:0032039">
    <property type="term" value="C:integrator complex"/>
    <property type="evidence" value="ECO:0007669"/>
    <property type="project" value="TreeGrafter"/>
</dbReference>
<evidence type="ECO:0000256" key="4">
    <source>
        <dbReference type="ARBA" id="ARBA00022618"/>
    </source>
</evidence>
<dbReference type="Proteomes" id="UP000650833">
    <property type="component" value="Unassembled WGS sequence"/>
</dbReference>
<organism evidence="10 11">
    <name type="scientific">Mucor plumbeus</name>
    <dbReference type="NCBI Taxonomy" id="97098"/>
    <lineage>
        <taxon>Eukaryota</taxon>
        <taxon>Fungi</taxon>
        <taxon>Fungi incertae sedis</taxon>
        <taxon>Mucoromycota</taxon>
        <taxon>Mucoromycotina</taxon>
        <taxon>Mucoromycetes</taxon>
        <taxon>Mucorales</taxon>
        <taxon>Mucorineae</taxon>
        <taxon>Mucoraceae</taxon>
        <taxon>Mucor</taxon>
    </lineage>
</organism>
<protein>
    <recommendedName>
        <fullName evidence="12">Protein asunder</fullName>
    </recommendedName>
</protein>
<dbReference type="InterPro" id="IPR019355">
    <property type="entry name" value="Cell_cycle_regulator_Mat89Bb"/>
</dbReference>
<dbReference type="AlphaFoldDB" id="A0A8H7USY3"/>
<evidence type="ECO:0000313" key="11">
    <source>
        <dbReference type="Proteomes" id="UP000650833"/>
    </source>
</evidence>
<evidence type="ECO:0000256" key="6">
    <source>
        <dbReference type="ARBA" id="ARBA00023242"/>
    </source>
</evidence>
<keyword evidence="3" id="KW-0963">Cytoplasm</keyword>
<keyword evidence="4" id="KW-0132">Cell division</keyword>
<evidence type="ECO:0000256" key="9">
    <source>
        <dbReference type="SAM" id="MobiDB-lite"/>
    </source>
</evidence>
<comment type="subcellular location">
    <subcellularLocation>
        <location evidence="2">Cytoplasm</location>
    </subcellularLocation>
    <subcellularLocation>
        <location evidence="1">Nucleus</location>
    </subcellularLocation>
</comment>
<evidence type="ECO:0000256" key="1">
    <source>
        <dbReference type="ARBA" id="ARBA00004123"/>
    </source>
</evidence>
<dbReference type="PANTHER" id="PTHR12955">
    <property type="entry name" value="SARCOMA ANTIGEN NY-SAR-95-RELATED"/>
    <property type="match status" value="1"/>
</dbReference>
<evidence type="ECO:0000313" key="10">
    <source>
        <dbReference type="EMBL" id="KAG2197436.1"/>
    </source>
</evidence>
<reference evidence="10" key="1">
    <citation type="submission" date="2020-12" db="EMBL/GenBank/DDBJ databases">
        <title>Metabolic potential, ecology and presence of endohyphal bacteria is reflected in genomic diversity of Mucoromycotina.</title>
        <authorList>
            <person name="Muszewska A."/>
            <person name="Okrasinska A."/>
            <person name="Steczkiewicz K."/>
            <person name="Drgas O."/>
            <person name="Orlowska M."/>
            <person name="Perlinska-Lenart U."/>
            <person name="Aleksandrzak-Piekarczyk T."/>
            <person name="Szatraj K."/>
            <person name="Zielenkiewicz U."/>
            <person name="Pilsyk S."/>
            <person name="Malc E."/>
            <person name="Mieczkowski P."/>
            <person name="Kruszewska J.S."/>
            <person name="Biernat P."/>
            <person name="Pawlowska J."/>
        </authorList>
    </citation>
    <scope>NUCLEOTIDE SEQUENCE</scope>
    <source>
        <strain evidence="10">CBS 226.32</strain>
    </source>
</reference>
<evidence type="ECO:0008006" key="12">
    <source>
        <dbReference type="Google" id="ProtNLM"/>
    </source>
</evidence>
<evidence type="ECO:0000256" key="2">
    <source>
        <dbReference type="ARBA" id="ARBA00004496"/>
    </source>
</evidence>
<keyword evidence="6" id="KW-0539">Nucleus</keyword>
<keyword evidence="7" id="KW-0131">Cell cycle</keyword>
<evidence type="ECO:0000256" key="7">
    <source>
        <dbReference type="ARBA" id="ARBA00023306"/>
    </source>
</evidence>
<feature type="compositionally biased region" description="Low complexity" evidence="9">
    <location>
        <begin position="634"/>
        <end position="646"/>
    </location>
</feature>
<comment type="similarity">
    <text evidence="8">Belongs to the Integrator subunit 13 family.</text>
</comment>
<comment type="caution">
    <text evidence="10">The sequence shown here is derived from an EMBL/GenBank/DDBJ whole genome shotgun (WGS) entry which is preliminary data.</text>
</comment>
<keyword evidence="5" id="KW-0498">Mitosis</keyword>
<evidence type="ECO:0000256" key="8">
    <source>
        <dbReference type="ARBA" id="ARBA00061603"/>
    </source>
</evidence>
<gene>
    <name evidence="10" type="ORF">INT46_011013</name>
</gene>
<sequence length="755" mass="86016">MSHTFIILDGHPNAFNPTTRVNKHQVDPTHQIPLFPFWASMVQSSIEFCRIVWDIQHTRKYPVNVMVAGPTPFLVNDSTQQNLQALEQQFPHAQPRQSYAHDRLQPTIENALKNFLDNNDNNTNTLKRCRIILVTVAKQSTEKAFEFYNNPNDPVRDLRAIMYNAVENVDPSLDHVQVDVLRLLPFAESTEYSIPPKIISKQISSQITMSIYNIPNGQDDLKHAMRHLAQLYYNISVLHISNIPMKFHDMATEVYLDMTFKGSISYLVTPETSHTKTWTHILMAQEGVIFLHCLNSQLQQQFIETENNTIQLSNVKVEGFVNHLDVHGNIPKTVEVLDTLIRPNLFENVKEYMEASVRNHLCSSVTLNPSRFSHHLPIMHSTLNEKGLCTSRSIEKATRWRTCFRDCEGTDRFPILYENNRPIQDLAIDVLNGIPVSSGFGVAFGLIHDLFEQLQDVVLKDVIFSKEMKSTQELITMIVTELANGMEGSGQKLFLKGLRKEDTKLISKKLLVALCLIGKRFSKDSANHQQLCNFIHSVIEQKAQLHFDNSDATMQIKLDEGSTSTTLDVAWNQVNRYENMSLREREDAALGFLPDFKSEKPIVDNNGGSNLFLGQLPSKPTPPRHNPNFKSRRGGNNTTNTNSSSTAPVDPRSYHYSSKKPTYPDPSNAKPYLTYIAPTLEEKAQEEDQEEKSLGNPGNLLWLYWMNDKIKKRGNQDEGDLSLGTELVYKDHQWKRVKKEFLGRLAQAGEKGETI</sequence>
<evidence type="ECO:0000256" key="3">
    <source>
        <dbReference type="ARBA" id="ARBA00022490"/>
    </source>
</evidence>
<dbReference type="GO" id="GO:0005737">
    <property type="term" value="C:cytoplasm"/>
    <property type="evidence" value="ECO:0007669"/>
    <property type="project" value="UniProtKB-SubCell"/>
</dbReference>
<dbReference type="OrthoDB" id="5844105at2759"/>
<proteinExistence type="inferred from homology"/>
<dbReference type="EMBL" id="JAEPRC010000428">
    <property type="protein sequence ID" value="KAG2197436.1"/>
    <property type="molecule type" value="Genomic_DNA"/>
</dbReference>
<accession>A0A8H7USY3</accession>
<name>A0A8H7USY3_9FUNG</name>
<keyword evidence="11" id="KW-1185">Reference proteome</keyword>
<dbReference type="GO" id="GO:0007346">
    <property type="term" value="P:regulation of mitotic cell cycle"/>
    <property type="evidence" value="ECO:0007669"/>
    <property type="project" value="TreeGrafter"/>
</dbReference>
<dbReference type="Pfam" id="PF10221">
    <property type="entry name" value="Mat89Bb"/>
    <property type="match status" value="1"/>
</dbReference>
<dbReference type="GO" id="GO:0051301">
    <property type="term" value="P:cell division"/>
    <property type="evidence" value="ECO:0007669"/>
    <property type="project" value="UniProtKB-KW"/>
</dbReference>
<dbReference type="PANTHER" id="PTHR12955:SF1">
    <property type="entry name" value="INTEGRATOR COMPLEX SUBUNIT 13"/>
    <property type="match status" value="1"/>
</dbReference>
<evidence type="ECO:0000256" key="5">
    <source>
        <dbReference type="ARBA" id="ARBA00022776"/>
    </source>
</evidence>